<dbReference type="AlphaFoldDB" id="A0A6L2P3D3"/>
<feature type="compositionally biased region" description="Acidic residues" evidence="1">
    <location>
        <begin position="372"/>
        <end position="384"/>
    </location>
</feature>
<feature type="compositionally biased region" description="Acidic residues" evidence="1">
    <location>
        <begin position="323"/>
        <end position="338"/>
    </location>
</feature>
<gene>
    <name evidence="2" type="ORF">Tci_063760</name>
</gene>
<accession>A0A6L2P3D3</accession>
<feature type="region of interest" description="Disordered" evidence="1">
    <location>
        <begin position="321"/>
        <end position="391"/>
    </location>
</feature>
<comment type="caution">
    <text evidence="2">The sequence shown here is derived from an EMBL/GenBank/DDBJ whole genome shotgun (WGS) entry which is preliminary data.</text>
</comment>
<protein>
    <submittedName>
        <fullName evidence="2">Uncharacterized protein</fullName>
    </submittedName>
</protein>
<dbReference type="InterPro" id="IPR040256">
    <property type="entry name" value="At4g02000-like"/>
</dbReference>
<evidence type="ECO:0000256" key="1">
    <source>
        <dbReference type="SAM" id="MobiDB-lite"/>
    </source>
</evidence>
<feature type="compositionally biased region" description="Low complexity" evidence="1">
    <location>
        <begin position="345"/>
        <end position="357"/>
    </location>
</feature>
<organism evidence="2">
    <name type="scientific">Tanacetum cinerariifolium</name>
    <name type="common">Dalmatian daisy</name>
    <name type="synonym">Chrysanthemum cinerariifolium</name>
    <dbReference type="NCBI Taxonomy" id="118510"/>
    <lineage>
        <taxon>Eukaryota</taxon>
        <taxon>Viridiplantae</taxon>
        <taxon>Streptophyta</taxon>
        <taxon>Embryophyta</taxon>
        <taxon>Tracheophyta</taxon>
        <taxon>Spermatophyta</taxon>
        <taxon>Magnoliopsida</taxon>
        <taxon>eudicotyledons</taxon>
        <taxon>Gunneridae</taxon>
        <taxon>Pentapetalae</taxon>
        <taxon>asterids</taxon>
        <taxon>campanulids</taxon>
        <taxon>Asterales</taxon>
        <taxon>Asteraceae</taxon>
        <taxon>Asteroideae</taxon>
        <taxon>Anthemideae</taxon>
        <taxon>Anthemidinae</taxon>
        <taxon>Tanacetum</taxon>
    </lineage>
</organism>
<sequence length="408" mass="44883">MCNSYGLGIERGFLRLGGGGRKNSKNKEMCVLNEAVTFGKHATVEKHVSNDDVVCKNTDDTSSIAVKIKDIEFKMLEGKLVLVVDDEIPFKPLNESTAMDPFPCFSDMFGTPNTSAKVATTSTSDTPTTNGSNTGMESMLDNGPWLICNMPLVLRKWSPLVNVAKEDIKSVPFWAKFYDAPVTAFTKDGLSAIVTKLGAPLMQCLKLKVMDIYSILFEFSMGGNQLDFQIIDKRQAKQKDTNSSKVSTNNNFCSIAMVNVASSSGTKIVTSNPFDVLYMVDNNIRVAPSDLVNSKSDDVNALKIFGACVGAYLAHSQRPFTLDNEDNDTENNVEEDNETASFMASKSSEGICSSKSRGGTGKKSLCERWKDDYDDNPYEDDHEYEDLTKDQPGLCDSYDISLSGQIRR</sequence>
<dbReference type="PANTHER" id="PTHR31286">
    <property type="entry name" value="GLYCINE-RICH CELL WALL STRUCTURAL PROTEIN 1.8-LIKE"/>
    <property type="match status" value="1"/>
</dbReference>
<evidence type="ECO:0000313" key="2">
    <source>
        <dbReference type="EMBL" id="GEU91782.1"/>
    </source>
</evidence>
<dbReference type="PANTHER" id="PTHR31286:SF99">
    <property type="entry name" value="DUF4283 DOMAIN-CONTAINING PROTEIN"/>
    <property type="match status" value="1"/>
</dbReference>
<dbReference type="EMBL" id="BKCJ010010481">
    <property type="protein sequence ID" value="GEU91782.1"/>
    <property type="molecule type" value="Genomic_DNA"/>
</dbReference>
<name>A0A6L2P3D3_TANCI</name>
<reference evidence="2" key="1">
    <citation type="journal article" date="2019" name="Sci. Rep.">
        <title>Draft genome of Tanacetum cinerariifolium, the natural source of mosquito coil.</title>
        <authorList>
            <person name="Yamashiro T."/>
            <person name="Shiraishi A."/>
            <person name="Satake H."/>
            <person name="Nakayama K."/>
        </authorList>
    </citation>
    <scope>NUCLEOTIDE SEQUENCE</scope>
</reference>
<proteinExistence type="predicted"/>